<evidence type="ECO:0000313" key="5">
    <source>
        <dbReference type="Proteomes" id="UP000553632"/>
    </source>
</evidence>
<evidence type="ECO:0000313" key="4">
    <source>
        <dbReference type="EMBL" id="KAF4758377.1"/>
    </source>
</evidence>
<sequence>MNSLFLSATALQQQRSPPRPNSPAANIRVYFIDNTYREVRHLSTDTTVSELLYKLQQKDASVGRMNLYFVASGRRTVCERKLEESERPLAIVTESDGPGKLVAHPPGEKIPSKILPEEVEDVAGDVLRRGTLDKLSSNGKKWKPREFTLRPSTLAYQSGDKPARVLELVNCEKVVAGDGRSDAGETKRIFRVVMDTRTLTLRAATTSDRDVWVLSVAKSAAILKENRILEQACRAMRENNKRRMDSEIKGLFSLTQSLDSLLSFSCEARDVFLSHTTDCIDHGGGGQGGDEIDYEGVRDYVLGYEDPDVRQNMSEEEYAKVDGWLRRTAFPNIVNRMSFLTRLAQIYASKPRRSDSYSQYLD</sequence>
<protein>
    <recommendedName>
        <fullName evidence="3">PH domain-containing protein</fullName>
    </recommendedName>
</protein>
<proteinExistence type="predicted"/>
<dbReference type="InterPro" id="IPR011993">
    <property type="entry name" value="PH-like_dom_sf"/>
</dbReference>
<dbReference type="InterPro" id="IPR055071">
    <property type="entry name" value="RA_PHLPP-like"/>
</dbReference>
<dbReference type="GO" id="GO:0046872">
    <property type="term" value="F:metal ion binding"/>
    <property type="evidence" value="ECO:0007669"/>
    <property type="project" value="UniProtKB-KW"/>
</dbReference>
<evidence type="ECO:0000256" key="1">
    <source>
        <dbReference type="ARBA" id="ARBA00022723"/>
    </source>
</evidence>
<evidence type="ECO:0000256" key="2">
    <source>
        <dbReference type="SAM" id="MobiDB-lite"/>
    </source>
</evidence>
<organism evidence="4 5">
    <name type="scientific">Perkinsus olseni</name>
    <name type="common">Perkinsus atlanticus</name>
    <dbReference type="NCBI Taxonomy" id="32597"/>
    <lineage>
        <taxon>Eukaryota</taxon>
        <taxon>Sar</taxon>
        <taxon>Alveolata</taxon>
        <taxon>Perkinsozoa</taxon>
        <taxon>Perkinsea</taxon>
        <taxon>Perkinsida</taxon>
        <taxon>Perkinsidae</taxon>
        <taxon>Perkinsus</taxon>
    </lineage>
</organism>
<keyword evidence="1" id="KW-0479">Metal-binding</keyword>
<feature type="domain" description="PH" evidence="3">
    <location>
        <begin position="125"/>
        <end position="221"/>
    </location>
</feature>
<gene>
    <name evidence="4" type="ORF">FOZ63_011984</name>
</gene>
<comment type="caution">
    <text evidence="4">The sequence shown here is derived from an EMBL/GenBank/DDBJ whole genome shotgun (WGS) entry which is preliminary data.</text>
</comment>
<dbReference type="Gene3D" id="2.30.29.30">
    <property type="entry name" value="Pleckstrin-homology domain (PH domain)/Phosphotyrosine-binding domain (PTB)"/>
    <property type="match status" value="1"/>
</dbReference>
<dbReference type="PROSITE" id="PS50003">
    <property type="entry name" value="PH_DOMAIN"/>
    <property type="match status" value="1"/>
</dbReference>
<dbReference type="Proteomes" id="UP000553632">
    <property type="component" value="Unassembled WGS sequence"/>
</dbReference>
<feature type="region of interest" description="Disordered" evidence="2">
    <location>
        <begin position="1"/>
        <end position="24"/>
    </location>
</feature>
<dbReference type="EMBL" id="JABANO010001511">
    <property type="protein sequence ID" value="KAF4758377.1"/>
    <property type="molecule type" value="Genomic_DNA"/>
</dbReference>
<name>A0A7J6UMF4_PEROL</name>
<dbReference type="InterPro" id="IPR001849">
    <property type="entry name" value="PH_domain"/>
</dbReference>
<feature type="compositionally biased region" description="Polar residues" evidence="2">
    <location>
        <begin position="1"/>
        <end position="12"/>
    </location>
</feature>
<dbReference type="SMART" id="SM00233">
    <property type="entry name" value="PH"/>
    <property type="match status" value="1"/>
</dbReference>
<accession>A0A7J6UMF4</accession>
<dbReference type="Pfam" id="PF00169">
    <property type="entry name" value="PH"/>
    <property type="match status" value="1"/>
</dbReference>
<dbReference type="SUPFAM" id="SSF50729">
    <property type="entry name" value="PH domain-like"/>
    <property type="match status" value="1"/>
</dbReference>
<evidence type="ECO:0000259" key="3">
    <source>
        <dbReference type="PROSITE" id="PS50003"/>
    </source>
</evidence>
<reference evidence="4 5" key="1">
    <citation type="submission" date="2020-04" db="EMBL/GenBank/DDBJ databases">
        <title>Perkinsus olseni comparative genomics.</title>
        <authorList>
            <person name="Bogema D.R."/>
        </authorList>
    </citation>
    <scope>NUCLEOTIDE SEQUENCE [LARGE SCALE GENOMIC DNA]</scope>
    <source>
        <strain evidence="4 5">ATCC PRA-207</strain>
    </source>
</reference>
<dbReference type="Pfam" id="PF23010">
    <property type="entry name" value="RA_3"/>
    <property type="match status" value="1"/>
</dbReference>
<dbReference type="AlphaFoldDB" id="A0A7J6UMF4"/>
<keyword evidence="5" id="KW-1185">Reference proteome</keyword>